<dbReference type="AlphaFoldDB" id="A0A6C2UQ66"/>
<dbReference type="PANTHER" id="PTHR32063">
    <property type="match status" value="1"/>
</dbReference>
<protein>
    <submittedName>
        <fullName evidence="2">Swarming motility protein SwrC</fullName>
    </submittedName>
</protein>
<evidence type="ECO:0000313" key="3">
    <source>
        <dbReference type="Proteomes" id="UP000346198"/>
    </source>
</evidence>
<keyword evidence="1" id="KW-1133">Transmembrane helix</keyword>
<dbReference type="Proteomes" id="UP000346198">
    <property type="component" value="Unassembled WGS sequence"/>
</dbReference>
<proteinExistence type="predicted"/>
<evidence type="ECO:0000256" key="1">
    <source>
        <dbReference type="SAM" id="Phobius"/>
    </source>
</evidence>
<organism evidence="2 3">
    <name type="scientific">Pontiella sulfatireligans</name>
    <dbReference type="NCBI Taxonomy" id="2750658"/>
    <lineage>
        <taxon>Bacteria</taxon>
        <taxon>Pseudomonadati</taxon>
        <taxon>Kiritimatiellota</taxon>
        <taxon>Kiritimatiellia</taxon>
        <taxon>Kiritimatiellales</taxon>
        <taxon>Pontiellaceae</taxon>
        <taxon>Pontiella</taxon>
    </lineage>
</organism>
<feature type="transmembrane region" description="Helical" evidence="1">
    <location>
        <begin position="27"/>
        <end position="46"/>
    </location>
</feature>
<feature type="transmembrane region" description="Helical" evidence="1">
    <location>
        <begin position="121"/>
        <end position="154"/>
    </location>
</feature>
<keyword evidence="3" id="KW-1185">Reference proteome</keyword>
<feature type="transmembrane region" description="Helical" evidence="1">
    <location>
        <begin position="53"/>
        <end position="74"/>
    </location>
</feature>
<dbReference type="EMBL" id="CAAHFH010000002">
    <property type="protein sequence ID" value="VGO21146.1"/>
    <property type="molecule type" value="Genomic_DNA"/>
</dbReference>
<dbReference type="PANTHER" id="PTHR32063:SF18">
    <property type="entry name" value="CATION EFFLUX SYSTEM PROTEIN"/>
    <property type="match status" value="1"/>
</dbReference>
<reference evidence="2 3" key="1">
    <citation type="submission" date="2019-04" db="EMBL/GenBank/DDBJ databases">
        <authorList>
            <person name="Van Vliet M D."/>
        </authorList>
    </citation>
    <scope>NUCLEOTIDE SEQUENCE [LARGE SCALE GENOMIC DNA]</scope>
    <source>
        <strain evidence="2 3">F21</strain>
    </source>
</reference>
<dbReference type="Gene3D" id="1.20.1640.10">
    <property type="entry name" value="Multidrug efflux transporter AcrB transmembrane domain"/>
    <property type="match status" value="1"/>
</dbReference>
<dbReference type="InterPro" id="IPR001036">
    <property type="entry name" value="Acrflvin-R"/>
</dbReference>
<keyword evidence="1" id="KW-0812">Transmembrane</keyword>
<name>A0A6C2UQ66_9BACT</name>
<gene>
    <name evidence="2" type="primary">swrC</name>
    <name evidence="2" type="ORF">SCARR_03217</name>
</gene>
<dbReference type="PRINTS" id="PR00702">
    <property type="entry name" value="ACRIFLAVINRP"/>
</dbReference>
<dbReference type="SUPFAM" id="SSF82866">
    <property type="entry name" value="Multidrug efflux transporter AcrB transmembrane domain"/>
    <property type="match status" value="1"/>
</dbReference>
<dbReference type="GO" id="GO:0005886">
    <property type="term" value="C:plasma membrane"/>
    <property type="evidence" value="ECO:0007669"/>
    <property type="project" value="TreeGrafter"/>
</dbReference>
<sequence>MASKLPVIGILILLIVISLFNSLRKPLVIFLMVPLAVIGVTVGLLSMNQPFGFMALLGFMSLVGMLIKNAIVLVDEIGLQASEGKDPYHAVVDSGLSRCRPVSMAATTTVLGMIPLVPDAFFVSMAVTIMFGLTFATALTLVVMPVLYTVIFNIKSPK</sequence>
<evidence type="ECO:0000313" key="2">
    <source>
        <dbReference type="EMBL" id="VGO21146.1"/>
    </source>
</evidence>
<keyword evidence="1" id="KW-0472">Membrane</keyword>
<feature type="transmembrane region" description="Helical" evidence="1">
    <location>
        <begin position="5"/>
        <end position="21"/>
    </location>
</feature>
<dbReference type="Pfam" id="PF00873">
    <property type="entry name" value="ACR_tran"/>
    <property type="match status" value="1"/>
</dbReference>
<dbReference type="GO" id="GO:0042910">
    <property type="term" value="F:xenobiotic transmembrane transporter activity"/>
    <property type="evidence" value="ECO:0007669"/>
    <property type="project" value="TreeGrafter"/>
</dbReference>
<accession>A0A6C2UQ66</accession>